<dbReference type="AlphaFoldDB" id="A0A510I5B2"/>
<keyword evidence="2" id="KW-0560">Oxidoreductase</keyword>
<name>A0A510I5B2_9VIBR</name>
<dbReference type="Gene3D" id="3.40.109.10">
    <property type="entry name" value="NADH Oxidase"/>
    <property type="match status" value="1"/>
</dbReference>
<dbReference type="CDD" id="cd02062">
    <property type="entry name" value="Nitro_FMN_reductase"/>
    <property type="match status" value="1"/>
</dbReference>
<dbReference type="RefSeq" id="WP_143691819.1">
    <property type="nucleotide sequence ID" value="NZ_AP019798.1"/>
</dbReference>
<evidence type="ECO:0000313" key="4">
    <source>
        <dbReference type="EMBL" id="BBL87610.1"/>
    </source>
</evidence>
<sequence length="354" mass="40489">MKSTLKKLLSNENKQKLKDTHRQLDEKLVNVFKKSRIGSSFYYFALSRKFDREHQAVLNGRAAYVDSLNSIDDSSVLLRRNTHRLEKGLIMRPRREVFAKDYILETVECYKKCLNANICSQELDWAHDVLTDYFAAVNTSEPTLAGAHEVFRQCNAREYQRQVPYTRLNLQKSDVSFEQLKALAVQRRSVRWYQDKPVELEKIEQAVEVATLAPSACNRQPFEFHTVIDQDFATNVAKCAMGTAGFADNIPALITVVGDLSAYPQEKDRHVIYIDGALASMQLMMALETLGLSSCPINWPDIEFYEKKLDKRLKLKSHQRPIMMIAVGYADDEGAIPFSQKKSPNKLIKLITSN</sequence>
<evidence type="ECO:0000256" key="2">
    <source>
        <dbReference type="ARBA" id="ARBA00023002"/>
    </source>
</evidence>
<dbReference type="GO" id="GO:0016491">
    <property type="term" value="F:oxidoreductase activity"/>
    <property type="evidence" value="ECO:0007669"/>
    <property type="project" value="UniProtKB-KW"/>
</dbReference>
<dbReference type="InterPro" id="IPR000415">
    <property type="entry name" value="Nitroreductase-like"/>
</dbReference>
<dbReference type="InterPro" id="IPR029479">
    <property type="entry name" value="Nitroreductase"/>
</dbReference>
<evidence type="ECO:0000259" key="3">
    <source>
        <dbReference type="Pfam" id="PF00881"/>
    </source>
</evidence>
<evidence type="ECO:0000256" key="1">
    <source>
        <dbReference type="ARBA" id="ARBA00007118"/>
    </source>
</evidence>
<accession>A0A510I5B2</accession>
<dbReference type="PANTHER" id="PTHR43673:SF10">
    <property type="entry name" value="NADH DEHYDROGENASE_NAD(P)H NITROREDUCTASE XCC3605-RELATED"/>
    <property type="match status" value="1"/>
</dbReference>
<dbReference type="SUPFAM" id="SSF55469">
    <property type="entry name" value="FMN-dependent nitroreductase-like"/>
    <property type="match status" value="1"/>
</dbReference>
<dbReference type="Pfam" id="PF00881">
    <property type="entry name" value="Nitroreductase"/>
    <property type="match status" value="1"/>
</dbReference>
<dbReference type="PANTHER" id="PTHR43673">
    <property type="entry name" value="NAD(P)H NITROREDUCTASE YDGI-RELATED"/>
    <property type="match status" value="1"/>
</dbReference>
<protein>
    <recommendedName>
        <fullName evidence="3">Nitroreductase domain-containing protein</fullName>
    </recommendedName>
</protein>
<dbReference type="Proteomes" id="UP000315115">
    <property type="component" value="Chromosome 1"/>
</dbReference>
<organism evidence="4 5">
    <name type="scientific">Vibrio rotiferianus</name>
    <dbReference type="NCBI Taxonomy" id="190895"/>
    <lineage>
        <taxon>Bacteria</taxon>
        <taxon>Pseudomonadati</taxon>
        <taxon>Pseudomonadota</taxon>
        <taxon>Gammaproteobacteria</taxon>
        <taxon>Vibrionales</taxon>
        <taxon>Vibrionaceae</taxon>
        <taxon>Vibrio</taxon>
    </lineage>
</organism>
<gene>
    <name evidence="4" type="ORF">VroAM7_02630</name>
</gene>
<dbReference type="EMBL" id="AP019798">
    <property type="protein sequence ID" value="BBL87610.1"/>
    <property type="molecule type" value="Genomic_DNA"/>
</dbReference>
<proteinExistence type="inferred from homology"/>
<feature type="domain" description="Nitroreductase" evidence="3">
    <location>
        <begin position="185"/>
        <end position="329"/>
    </location>
</feature>
<reference evidence="5" key="1">
    <citation type="submission" date="2019-07" db="EMBL/GenBank/DDBJ databases">
        <title>Complete Genome Sequences of Vibrion rotiferianus strain AM7.</title>
        <authorList>
            <person name="Miyazaki K."/>
            <person name="Wiseschart A."/>
            <person name="Pootanakit K."/>
            <person name="Ishimori K."/>
            <person name="Kitahara K."/>
        </authorList>
    </citation>
    <scope>NUCLEOTIDE SEQUENCE [LARGE SCALE GENOMIC DNA]</scope>
    <source>
        <strain evidence="5">AM7</strain>
    </source>
</reference>
<evidence type="ECO:0000313" key="5">
    <source>
        <dbReference type="Proteomes" id="UP000315115"/>
    </source>
</evidence>
<comment type="similarity">
    <text evidence="1">Belongs to the nitroreductase family.</text>
</comment>